<accession>A0A183GQE3</accession>
<protein>
    <submittedName>
        <fullName evidence="3">DAZ-associated protein 2</fullName>
    </submittedName>
</protein>
<dbReference type="OrthoDB" id="5874030at2759"/>
<dbReference type="WBParaSite" id="HPBE_0002491301-mRNA-1">
    <property type="protein sequence ID" value="HPBE_0002491301-mRNA-1"/>
    <property type="gene ID" value="HPBE_0002491301"/>
</dbReference>
<sequence>MLFTWNYETQDFRGPNSAPSGQFQPAYPIPFQCTYQMPPGYHNAMGPTQMQWSYLQPIPINFIPPGTIPIPVQDLSRSIAEGTPICPATVAEQLAQMNGQNANWGTMAQAVPVAIPIPPPAPYHAAPVDPSQEPHEANVAVVPPMGAYEGICALLLLFPSIYELSCRIRTSHRFEPVSNSSS</sequence>
<reference evidence="3" key="2">
    <citation type="submission" date="2019-09" db="UniProtKB">
        <authorList>
            <consortium name="WormBaseParasite"/>
        </authorList>
    </citation>
    <scope>IDENTIFICATION</scope>
</reference>
<dbReference type="AlphaFoldDB" id="A0A183GQE3"/>
<evidence type="ECO:0000313" key="3">
    <source>
        <dbReference type="WBParaSite" id="HPBE_0002491301-mRNA-1"/>
    </source>
</evidence>
<dbReference type="EMBL" id="UZAH01037060">
    <property type="protein sequence ID" value="VDP48026.1"/>
    <property type="molecule type" value="Genomic_DNA"/>
</dbReference>
<name>A0A183GQE3_HELPZ</name>
<evidence type="ECO:0000313" key="2">
    <source>
        <dbReference type="Proteomes" id="UP000050761"/>
    </source>
</evidence>
<proteinExistence type="predicted"/>
<accession>A0A3P8HXN6</accession>
<organism evidence="2 3">
    <name type="scientific">Heligmosomoides polygyrus</name>
    <name type="common">Parasitic roundworm</name>
    <dbReference type="NCBI Taxonomy" id="6339"/>
    <lineage>
        <taxon>Eukaryota</taxon>
        <taxon>Metazoa</taxon>
        <taxon>Ecdysozoa</taxon>
        <taxon>Nematoda</taxon>
        <taxon>Chromadorea</taxon>
        <taxon>Rhabditida</taxon>
        <taxon>Rhabditina</taxon>
        <taxon>Rhabditomorpha</taxon>
        <taxon>Strongyloidea</taxon>
        <taxon>Heligmosomidae</taxon>
        <taxon>Heligmosomoides</taxon>
    </lineage>
</organism>
<keyword evidence="2" id="KW-1185">Reference proteome</keyword>
<dbReference type="Proteomes" id="UP000050761">
    <property type="component" value="Unassembled WGS sequence"/>
</dbReference>
<reference evidence="1 2" key="1">
    <citation type="submission" date="2018-11" db="EMBL/GenBank/DDBJ databases">
        <authorList>
            <consortium name="Pathogen Informatics"/>
        </authorList>
    </citation>
    <scope>NUCLEOTIDE SEQUENCE [LARGE SCALE GENOMIC DNA]</scope>
</reference>
<evidence type="ECO:0000313" key="1">
    <source>
        <dbReference type="EMBL" id="VDP48026.1"/>
    </source>
</evidence>
<gene>
    <name evidence="1" type="ORF">HPBE_LOCUS24912</name>
</gene>